<evidence type="ECO:0000313" key="3">
    <source>
        <dbReference type="Proteomes" id="UP000828390"/>
    </source>
</evidence>
<gene>
    <name evidence="2" type="ORF">DPMN_018082</name>
</gene>
<keyword evidence="3" id="KW-1185">Reference proteome</keyword>
<feature type="region of interest" description="Disordered" evidence="1">
    <location>
        <begin position="19"/>
        <end position="49"/>
    </location>
</feature>
<dbReference type="EMBL" id="JAIWYP010000001">
    <property type="protein sequence ID" value="KAH3893930.1"/>
    <property type="molecule type" value="Genomic_DNA"/>
</dbReference>
<feature type="compositionally biased region" description="Polar residues" evidence="1">
    <location>
        <begin position="19"/>
        <end position="37"/>
    </location>
</feature>
<accession>A0A9D4NEH5</accession>
<dbReference type="AlphaFoldDB" id="A0A9D4NEH5"/>
<comment type="caution">
    <text evidence="2">The sequence shown here is derived from an EMBL/GenBank/DDBJ whole genome shotgun (WGS) entry which is preliminary data.</text>
</comment>
<sequence>MRFRLASTLSNVGRLVRSSAQQASIRSTSPGAQSGVTRNVGRNGGTVGCRTLSSISVNRQI</sequence>
<protein>
    <submittedName>
        <fullName evidence="2">Uncharacterized protein</fullName>
    </submittedName>
</protein>
<reference evidence="2" key="2">
    <citation type="submission" date="2020-11" db="EMBL/GenBank/DDBJ databases">
        <authorList>
            <person name="McCartney M.A."/>
            <person name="Auch B."/>
            <person name="Kono T."/>
            <person name="Mallez S."/>
            <person name="Becker A."/>
            <person name="Gohl D.M."/>
            <person name="Silverstein K.A.T."/>
            <person name="Koren S."/>
            <person name="Bechman K.B."/>
            <person name="Herman A."/>
            <person name="Abrahante J.E."/>
            <person name="Garbe J."/>
        </authorList>
    </citation>
    <scope>NUCLEOTIDE SEQUENCE</scope>
    <source>
        <strain evidence="2">Duluth1</strain>
        <tissue evidence="2">Whole animal</tissue>
    </source>
</reference>
<proteinExistence type="predicted"/>
<organism evidence="2 3">
    <name type="scientific">Dreissena polymorpha</name>
    <name type="common">Zebra mussel</name>
    <name type="synonym">Mytilus polymorpha</name>
    <dbReference type="NCBI Taxonomy" id="45954"/>
    <lineage>
        <taxon>Eukaryota</taxon>
        <taxon>Metazoa</taxon>
        <taxon>Spiralia</taxon>
        <taxon>Lophotrochozoa</taxon>
        <taxon>Mollusca</taxon>
        <taxon>Bivalvia</taxon>
        <taxon>Autobranchia</taxon>
        <taxon>Heteroconchia</taxon>
        <taxon>Euheterodonta</taxon>
        <taxon>Imparidentia</taxon>
        <taxon>Neoheterodontei</taxon>
        <taxon>Myida</taxon>
        <taxon>Dreissenoidea</taxon>
        <taxon>Dreissenidae</taxon>
        <taxon>Dreissena</taxon>
    </lineage>
</organism>
<name>A0A9D4NEH5_DREPO</name>
<evidence type="ECO:0000256" key="1">
    <source>
        <dbReference type="SAM" id="MobiDB-lite"/>
    </source>
</evidence>
<dbReference type="Proteomes" id="UP000828390">
    <property type="component" value="Unassembled WGS sequence"/>
</dbReference>
<evidence type="ECO:0000313" key="2">
    <source>
        <dbReference type="EMBL" id="KAH3893930.1"/>
    </source>
</evidence>
<reference evidence="2" key="1">
    <citation type="journal article" date="2019" name="bioRxiv">
        <title>The Genome of the Zebra Mussel, Dreissena polymorpha: A Resource for Invasive Species Research.</title>
        <authorList>
            <person name="McCartney M.A."/>
            <person name="Auch B."/>
            <person name="Kono T."/>
            <person name="Mallez S."/>
            <person name="Zhang Y."/>
            <person name="Obille A."/>
            <person name="Becker A."/>
            <person name="Abrahante J.E."/>
            <person name="Garbe J."/>
            <person name="Badalamenti J.P."/>
            <person name="Herman A."/>
            <person name="Mangelson H."/>
            <person name="Liachko I."/>
            <person name="Sullivan S."/>
            <person name="Sone E.D."/>
            <person name="Koren S."/>
            <person name="Silverstein K.A.T."/>
            <person name="Beckman K.B."/>
            <person name="Gohl D.M."/>
        </authorList>
    </citation>
    <scope>NUCLEOTIDE SEQUENCE</scope>
    <source>
        <strain evidence="2">Duluth1</strain>
        <tissue evidence="2">Whole animal</tissue>
    </source>
</reference>